<gene>
    <name evidence="13" type="ORF">L596_017887</name>
</gene>
<protein>
    <recommendedName>
        <fullName evidence="2">Serine/arginine-rich splicing factor 2</fullName>
    </recommendedName>
    <alternativeName>
        <fullName evidence="9">Splicing component, 35 kDa</fullName>
    </alternativeName>
    <alternativeName>
        <fullName evidence="8">Splicing factor SC35</fullName>
    </alternativeName>
    <alternativeName>
        <fullName evidence="7">Splicing factor, arginine/serine-rich 2</fullName>
    </alternativeName>
</protein>
<feature type="compositionally biased region" description="Basic residues" evidence="11">
    <location>
        <begin position="190"/>
        <end position="205"/>
    </location>
</feature>
<dbReference type="Pfam" id="PF00076">
    <property type="entry name" value="RRM_1"/>
    <property type="match status" value="1"/>
</dbReference>
<feature type="region of interest" description="Disordered" evidence="11">
    <location>
        <begin position="96"/>
        <end position="205"/>
    </location>
</feature>
<comment type="subcellular location">
    <subcellularLocation>
        <location evidence="1">Nucleus</location>
    </subcellularLocation>
</comment>
<evidence type="ECO:0000256" key="6">
    <source>
        <dbReference type="ARBA" id="ARBA00023242"/>
    </source>
</evidence>
<keyword evidence="5" id="KW-0508">mRNA splicing</keyword>
<name>A0A4U5N3T1_STECR</name>
<evidence type="ECO:0000256" key="8">
    <source>
        <dbReference type="ARBA" id="ARBA00029667"/>
    </source>
</evidence>
<dbReference type="GO" id="GO:0006397">
    <property type="term" value="P:mRNA processing"/>
    <property type="evidence" value="ECO:0007669"/>
    <property type="project" value="UniProtKB-KW"/>
</dbReference>
<dbReference type="InterPro" id="IPR012677">
    <property type="entry name" value="Nucleotide-bd_a/b_plait_sf"/>
</dbReference>
<feature type="compositionally biased region" description="Basic and acidic residues" evidence="11">
    <location>
        <begin position="96"/>
        <end position="131"/>
    </location>
</feature>
<dbReference type="AlphaFoldDB" id="A0A4U5N3T1"/>
<dbReference type="InterPro" id="IPR051106">
    <property type="entry name" value="RNA-bind/splicing_reg"/>
</dbReference>
<evidence type="ECO:0000256" key="5">
    <source>
        <dbReference type="ARBA" id="ARBA00023187"/>
    </source>
</evidence>
<dbReference type="SMART" id="SM00360">
    <property type="entry name" value="RRM"/>
    <property type="match status" value="1"/>
</dbReference>
<dbReference type="InterPro" id="IPR000504">
    <property type="entry name" value="RRM_dom"/>
</dbReference>
<comment type="caution">
    <text evidence="13">The sequence shown here is derived from an EMBL/GenBank/DDBJ whole genome shotgun (WGS) entry which is preliminary data.</text>
</comment>
<keyword evidence="6" id="KW-0539">Nucleus</keyword>
<dbReference type="OrthoDB" id="8093034at2759"/>
<evidence type="ECO:0000256" key="7">
    <source>
        <dbReference type="ARBA" id="ARBA00029589"/>
    </source>
</evidence>
<evidence type="ECO:0000256" key="9">
    <source>
        <dbReference type="ARBA" id="ARBA00032663"/>
    </source>
</evidence>
<dbReference type="GO" id="GO:0008380">
    <property type="term" value="P:RNA splicing"/>
    <property type="evidence" value="ECO:0007669"/>
    <property type="project" value="UniProtKB-KW"/>
</dbReference>
<keyword evidence="3" id="KW-0507">mRNA processing</keyword>
<evidence type="ECO:0000256" key="3">
    <source>
        <dbReference type="ARBA" id="ARBA00022664"/>
    </source>
</evidence>
<dbReference type="STRING" id="34508.A0A4U5N3T1"/>
<evidence type="ECO:0000256" key="2">
    <source>
        <dbReference type="ARBA" id="ARBA00015058"/>
    </source>
</evidence>
<evidence type="ECO:0000313" key="14">
    <source>
        <dbReference type="Proteomes" id="UP000298663"/>
    </source>
</evidence>
<dbReference type="CDD" id="cd12311">
    <property type="entry name" value="RRM_SRSF2_SRSF8"/>
    <property type="match status" value="1"/>
</dbReference>
<dbReference type="EMBL" id="AZBU02000005">
    <property type="protein sequence ID" value="TKR76802.1"/>
    <property type="molecule type" value="Genomic_DNA"/>
</dbReference>
<feature type="compositionally biased region" description="Basic and acidic residues" evidence="11">
    <location>
        <begin position="152"/>
        <end position="166"/>
    </location>
</feature>
<sequence length="205" mass="23750">MARRSGPPAIDGLHSLKVDNISYHTTSHDLRRMFDRYGEIGDIHIPRDRHTRTSRGFAFVRFYKRGDAEYALKRNDGRLVDGREIRVSMARYERPIDERGGRGGGRGYDRDDDRDRRDRSDRDRRGRDRSRSRSRSRSPIRRSRSRSASPPSEKRRESASPERREGSPPPAVEGNGKREERSRSPSRSFSRSRTHSRSKSASKSP</sequence>
<evidence type="ECO:0000256" key="1">
    <source>
        <dbReference type="ARBA" id="ARBA00004123"/>
    </source>
</evidence>
<dbReference type="PROSITE" id="PS50102">
    <property type="entry name" value="RRM"/>
    <property type="match status" value="1"/>
</dbReference>
<evidence type="ECO:0000259" key="12">
    <source>
        <dbReference type="PROSITE" id="PS50102"/>
    </source>
</evidence>
<keyword evidence="14" id="KW-1185">Reference proteome</keyword>
<keyword evidence="4 10" id="KW-0694">RNA-binding</keyword>
<dbReference type="PANTHER" id="PTHR48028:SF4">
    <property type="entry name" value="SC35-LIKE SPLICING FACTOR"/>
    <property type="match status" value="1"/>
</dbReference>
<evidence type="ECO:0000256" key="10">
    <source>
        <dbReference type="PROSITE-ProRule" id="PRU00176"/>
    </source>
</evidence>
<dbReference type="InterPro" id="IPR035979">
    <property type="entry name" value="RBD_domain_sf"/>
</dbReference>
<feature type="domain" description="RRM" evidence="12">
    <location>
        <begin position="14"/>
        <end position="92"/>
    </location>
</feature>
<evidence type="ECO:0000256" key="4">
    <source>
        <dbReference type="ARBA" id="ARBA00022884"/>
    </source>
</evidence>
<proteinExistence type="predicted"/>
<evidence type="ECO:0000313" key="13">
    <source>
        <dbReference type="EMBL" id="TKR76802.1"/>
    </source>
</evidence>
<dbReference type="GO" id="GO:0005634">
    <property type="term" value="C:nucleus"/>
    <property type="evidence" value="ECO:0007669"/>
    <property type="project" value="UniProtKB-SubCell"/>
</dbReference>
<dbReference type="Gene3D" id="3.30.70.330">
    <property type="match status" value="1"/>
</dbReference>
<reference evidence="13 14" key="1">
    <citation type="journal article" date="2015" name="Genome Biol.">
        <title>Comparative genomics of Steinernema reveals deeply conserved gene regulatory networks.</title>
        <authorList>
            <person name="Dillman A.R."/>
            <person name="Macchietto M."/>
            <person name="Porter C.F."/>
            <person name="Rogers A."/>
            <person name="Williams B."/>
            <person name="Antoshechkin I."/>
            <person name="Lee M.M."/>
            <person name="Goodwin Z."/>
            <person name="Lu X."/>
            <person name="Lewis E.E."/>
            <person name="Goodrich-Blair H."/>
            <person name="Stock S.P."/>
            <person name="Adams B.J."/>
            <person name="Sternberg P.W."/>
            <person name="Mortazavi A."/>
        </authorList>
    </citation>
    <scope>NUCLEOTIDE SEQUENCE [LARGE SCALE GENOMIC DNA]</scope>
    <source>
        <strain evidence="13 14">ALL</strain>
    </source>
</reference>
<evidence type="ECO:0000256" key="11">
    <source>
        <dbReference type="SAM" id="MobiDB-lite"/>
    </source>
</evidence>
<dbReference type="GO" id="GO:0003723">
    <property type="term" value="F:RNA binding"/>
    <property type="evidence" value="ECO:0007669"/>
    <property type="project" value="UniProtKB-UniRule"/>
</dbReference>
<feature type="compositionally biased region" description="Basic residues" evidence="11">
    <location>
        <begin position="132"/>
        <end position="145"/>
    </location>
</feature>
<organism evidence="13 14">
    <name type="scientific">Steinernema carpocapsae</name>
    <name type="common">Entomopathogenic nematode</name>
    <dbReference type="NCBI Taxonomy" id="34508"/>
    <lineage>
        <taxon>Eukaryota</taxon>
        <taxon>Metazoa</taxon>
        <taxon>Ecdysozoa</taxon>
        <taxon>Nematoda</taxon>
        <taxon>Chromadorea</taxon>
        <taxon>Rhabditida</taxon>
        <taxon>Tylenchina</taxon>
        <taxon>Panagrolaimomorpha</taxon>
        <taxon>Strongyloidoidea</taxon>
        <taxon>Steinernematidae</taxon>
        <taxon>Steinernema</taxon>
    </lineage>
</organism>
<dbReference type="Proteomes" id="UP000298663">
    <property type="component" value="Unassembled WGS sequence"/>
</dbReference>
<reference evidence="13 14" key="2">
    <citation type="journal article" date="2019" name="G3 (Bethesda)">
        <title>Hybrid Assembly of the Genome of the Entomopathogenic Nematode Steinernema carpocapsae Identifies the X-Chromosome.</title>
        <authorList>
            <person name="Serra L."/>
            <person name="Macchietto M."/>
            <person name="Macias-Munoz A."/>
            <person name="McGill C.J."/>
            <person name="Rodriguez I.M."/>
            <person name="Rodriguez B."/>
            <person name="Murad R."/>
            <person name="Mortazavi A."/>
        </authorList>
    </citation>
    <scope>NUCLEOTIDE SEQUENCE [LARGE SCALE GENOMIC DNA]</scope>
    <source>
        <strain evidence="13 14">ALL</strain>
    </source>
</reference>
<dbReference type="SUPFAM" id="SSF54928">
    <property type="entry name" value="RNA-binding domain, RBD"/>
    <property type="match status" value="1"/>
</dbReference>
<accession>A0A4U5N3T1</accession>
<dbReference type="PANTHER" id="PTHR48028">
    <property type="entry name" value="GLYCINE-RICH RNA-BINDING PROTEIN RZ1A"/>
    <property type="match status" value="1"/>
</dbReference>